<keyword evidence="4" id="KW-0904">Protein phosphatase</keyword>
<dbReference type="GO" id="GO:0043409">
    <property type="term" value="P:negative regulation of MAPK cascade"/>
    <property type="evidence" value="ECO:0000318"/>
    <property type="project" value="GO_Central"/>
</dbReference>
<dbReference type="InParanoid" id="Q75B22"/>
<evidence type="ECO:0000313" key="8">
    <source>
        <dbReference type="EMBL" id="AAS51675.1"/>
    </source>
</evidence>
<evidence type="ECO:0000259" key="6">
    <source>
        <dbReference type="PROSITE" id="PS50054"/>
    </source>
</evidence>
<dbReference type="GO" id="GO:0005737">
    <property type="term" value="C:cytoplasm"/>
    <property type="evidence" value="ECO:0000318"/>
    <property type="project" value="GO_Central"/>
</dbReference>
<dbReference type="GeneID" id="4619986"/>
<evidence type="ECO:0000256" key="5">
    <source>
        <dbReference type="SAM" id="MobiDB-lite"/>
    </source>
</evidence>
<accession>Q75B22</accession>
<evidence type="ECO:0000259" key="7">
    <source>
        <dbReference type="PROSITE" id="PS50056"/>
    </source>
</evidence>
<dbReference type="GO" id="GO:0007165">
    <property type="term" value="P:signal transduction"/>
    <property type="evidence" value="ECO:0000318"/>
    <property type="project" value="GO_Central"/>
</dbReference>
<dbReference type="Gene3D" id="3.90.190.10">
    <property type="entry name" value="Protein tyrosine phosphatase superfamily"/>
    <property type="match status" value="1"/>
</dbReference>
<dbReference type="KEGG" id="ago:AGOS_ADL245W"/>
<dbReference type="EC" id="3.1.3.48" evidence="2"/>
<dbReference type="InterPro" id="IPR000387">
    <property type="entry name" value="Tyr_Pase_dom"/>
</dbReference>
<dbReference type="PANTHER" id="PTHR10159:SF519">
    <property type="entry name" value="DUAL SPECIFICITY PROTEIN PHOSPHATASE MPK3"/>
    <property type="match status" value="1"/>
</dbReference>
<keyword evidence="9" id="KW-1185">Reference proteome</keyword>
<dbReference type="HOGENOM" id="CLU_036115_0_0_1"/>
<evidence type="ECO:0000256" key="1">
    <source>
        <dbReference type="ARBA" id="ARBA00008601"/>
    </source>
</evidence>
<dbReference type="InterPro" id="IPR029021">
    <property type="entry name" value="Prot-tyrosine_phosphatase-like"/>
</dbReference>
<dbReference type="STRING" id="284811.Q75B22"/>
<dbReference type="AlphaFoldDB" id="Q75B22"/>
<organism evidence="8 9">
    <name type="scientific">Eremothecium gossypii (strain ATCC 10895 / CBS 109.51 / FGSC 9923 / NRRL Y-1056)</name>
    <name type="common">Yeast</name>
    <name type="synonym">Ashbya gossypii</name>
    <dbReference type="NCBI Taxonomy" id="284811"/>
    <lineage>
        <taxon>Eukaryota</taxon>
        <taxon>Fungi</taxon>
        <taxon>Dikarya</taxon>
        <taxon>Ascomycota</taxon>
        <taxon>Saccharomycotina</taxon>
        <taxon>Saccharomycetes</taxon>
        <taxon>Saccharomycetales</taxon>
        <taxon>Saccharomycetaceae</taxon>
        <taxon>Eremothecium</taxon>
    </lineage>
</organism>
<proteinExistence type="inferred from homology"/>
<dbReference type="PANTHER" id="PTHR10159">
    <property type="entry name" value="DUAL SPECIFICITY PROTEIN PHOSPHATASE"/>
    <property type="match status" value="1"/>
</dbReference>
<feature type="region of interest" description="Disordered" evidence="5">
    <location>
        <begin position="343"/>
        <end position="383"/>
    </location>
</feature>
<name>Q75B22_EREGS</name>
<dbReference type="PROSITE" id="PS00383">
    <property type="entry name" value="TYR_PHOSPHATASE_1"/>
    <property type="match status" value="1"/>
</dbReference>
<feature type="compositionally biased region" description="Polar residues" evidence="5">
    <location>
        <begin position="388"/>
        <end position="399"/>
    </location>
</feature>
<keyword evidence="3" id="KW-0378">Hydrolase</keyword>
<dbReference type="InterPro" id="IPR000340">
    <property type="entry name" value="Dual-sp_phosphatase_cat-dom"/>
</dbReference>
<dbReference type="OMA" id="HTSKICG"/>
<dbReference type="CDD" id="cd14521">
    <property type="entry name" value="DSP_fungal_SDP1-like"/>
    <property type="match status" value="1"/>
</dbReference>
<dbReference type="GO" id="GO:0033550">
    <property type="term" value="F:MAP kinase tyrosine phosphatase activity"/>
    <property type="evidence" value="ECO:0000318"/>
    <property type="project" value="GO_Central"/>
</dbReference>
<feature type="domain" description="Tyrosine-protein phosphatase" evidence="6">
    <location>
        <begin position="180"/>
        <end position="320"/>
    </location>
</feature>
<dbReference type="Pfam" id="PF00782">
    <property type="entry name" value="DSPc"/>
    <property type="match status" value="1"/>
</dbReference>
<dbReference type="EMBL" id="AE016817">
    <property type="protein sequence ID" value="AAS51675.1"/>
    <property type="molecule type" value="Genomic_DNA"/>
</dbReference>
<dbReference type="SMART" id="SM00195">
    <property type="entry name" value="DSPc"/>
    <property type="match status" value="1"/>
</dbReference>
<dbReference type="InterPro" id="IPR020422">
    <property type="entry name" value="TYR_PHOSPHATASE_DUAL_dom"/>
</dbReference>
<dbReference type="PROSITE" id="PS50056">
    <property type="entry name" value="TYR_PHOSPHATASE_2"/>
    <property type="match status" value="1"/>
</dbReference>
<feature type="compositionally biased region" description="Polar residues" evidence="5">
    <location>
        <begin position="360"/>
        <end position="377"/>
    </location>
</feature>
<reference evidence="8 9" key="1">
    <citation type="journal article" date="2004" name="Science">
        <title>The Ashbya gossypii genome as a tool for mapping the ancient Saccharomyces cerevisiae genome.</title>
        <authorList>
            <person name="Dietrich F.S."/>
            <person name="Voegeli S."/>
            <person name="Brachat S."/>
            <person name="Lerch A."/>
            <person name="Gates K."/>
            <person name="Steiner S."/>
            <person name="Mohr C."/>
            <person name="Pohlmann R."/>
            <person name="Luedi P."/>
            <person name="Choi S."/>
            <person name="Wing R.A."/>
            <person name="Flavier A."/>
            <person name="Gaffney T.D."/>
            <person name="Philippsen P."/>
        </authorList>
    </citation>
    <scope>NUCLEOTIDE SEQUENCE [LARGE SCALE GENOMIC DNA]</scope>
    <source>
        <strain evidence="9">ATCC 10895 / CBS 109.51 / FGSC 9923 / NRRL Y-1056</strain>
    </source>
</reference>
<evidence type="ECO:0000313" key="9">
    <source>
        <dbReference type="Proteomes" id="UP000000591"/>
    </source>
</evidence>
<feature type="domain" description="Tyrosine specific protein phosphatases" evidence="7">
    <location>
        <begin position="244"/>
        <end position="296"/>
    </location>
</feature>
<dbReference type="OrthoDB" id="426001at2759"/>
<evidence type="ECO:0000256" key="2">
    <source>
        <dbReference type="ARBA" id="ARBA00013064"/>
    </source>
</evidence>
<comment type="similarity">
    <text evidence="1">Belongs to the protein-tyrosine phosphatase family. Non-receptor class dual specificity subfamily.</text>
</comment>
<dbReference type="Proteomes" id="UP000000591">
    <property type="component" value="Chromosome IV"/>
</dbReference>
<dbReference type="FunFam" id="3.90.190.10:FF:000094">
    <property type="entry name" value="Probable tyrosine-protein phosphatase"/>
    <property type="match status" value="1"/>
</dbReference>
<gene>
    <name evidence="8" type="ORF">AGOS_ADL245W</name>
</gene>
<dbReference type="PROSITE" id="PS50054">
    <property type="entry name" value="TYR_PHOSPHATASE_DUAL"/>
    <property type="match status" value="1"/>
</dbReference>
<feature type="region of interest" description="Disordered" evidence="5">
    <location>
        <begin position="1"/>
        <end position="39"/>
    </location>
</feature>
<evidence type="ECO:0000256" key="3">
    <source>
        <dbReference type="ARBA" id="ARBA00022801"/>
    </source>
</evidence>
<dbReference type="SUPFAM" id="SSF52799">
    <property type="entry name" value="(Phosphotyrosine protein) phosphatases II"/>
    <property type="match status" value="1"/>
</dbReference>
<feature type="region of interest" description="Disordered" evidence="5">
    <location>
        <begin position="388"/>
        <end position="407"/>
    </location>
</feature>
<dbReference type="GO" id="GO:0005634">
    <property type="term" value="C:nucleus"/>
    <property type="evidence" value="ECO:0000318"/>
    <property type="project" value="GO_Central"/>
</dbReference>
<dbReference type="RefSeq" id="NP_983851.1">
    <property type="nucleotide sequence ID" value="NM_209204.1"/>
</dbReference>
<dbReference type="InterPro" id="IPR016130">
    <property type="entry name" value="Tyr_Pase_AS"/>
</dbReference>
<dbReference type="GO" id="GO:0017017">
    <property type="term" value="F:MAP kinase tyrosine/serine/threonine phosphatase activity"/>
    <property type="evidence" value="ECO:0000318"/>
    <property type="project" value="GO_Central"/>
</dbReference>
<dbReference type="GO" id="GO:0008330">
    <property type="term" value="F:protein tyrosine/threonine phosphatase activity"/>
    <property type="evidence" value="ECO:0000318"/>
    <property type="project" value="GO_Central"/>
</dbReference>
<dbReference type="eggNOG" id="KOG1716">
    <property type="taxonomic scope" value="Eukaryota"/>
</dbReference>
<protein>
    <recommendedName>
        <fullName evidence="2">protein-tyrosine-phosphatase</fullName>
        <ecNumber evidence="2">3.1.3.48</ecNumber>
    </recommendedName>
</protein>
<evidence type="ECO:0000256" key="4">
    <source>
        <dbReference type="ARBA" id="ARBA00022912"/>
    </source>
</evidence>
<sequence>MSGSLLDLKSRSPKSLQSKNRKKLSLKISNGSPGPKVMMLEPPAEVAGRGDAQIYTLPALAPAPGQRGRGAEDKGGALKLTVETALRPRGEERIRFRPPPMLARGGVPAYLQDCEELGACTPVPADAPLTRSWVFRRGGAAGGCRVENAGCDGADEDDEGTLHSALRYNDVLNGNAYPGEPLCVLVPGLFLYSEPTIEQVLQFDVVVNVAKEITDFTSQIPEGSGTQYYHFKWSHTSKICSNLEELTALIHTALCDGKRVLVHCQCGVSRSASLIVAYIMRYRSMPLNDAYNYLKNVAKDISPNMSLIFQLMEWGEQLKSKDGHSSCSPASCSLSSLASENLSEQPRSCRPRSAVGPKSAFSSPDISSDLSPENTPRTPMEFLNAPSLSQKYPQTAEQSEPSKHDPLQLGSELCMKCSVVLDTFSQPSAEVVDKNW</sequence>
<reference evidence="9" key="2">
    <citation type="journal article" date="2013" name="G3 (Bethesda)">
        <title>Genomes of Ashbya fungi isolated from insects reveal four mating-type loci, numerous translocations, lack of transposons, and distinct gene duplications.</title>
        <authorList>
            <person name="Dietrich F.S."/>
            <person name="Voegeli S."/>
            <person name="Kuo S."/>
            <person name="Philippsen P."/>
        </authorList>
    </citation>
    <scope>GENOME REANNOTATION</scope>
    <source>
        <strain evidence="9">ATCC 10895 / CBS 109.51 / FGSC 9923 / NRRL Y-1056</strain>
    </source>
</reference>